<dbReference type="AlphaFoldDB" id="A0A4Z2HXD5"/>
<feature type="chain" id="PRO_5021425696" evidence="1">
    <location>
        <begin position="30"/>
        <end position="247"/>
    </location>
</feature>
<protein>
    <submittedName>
        <fullName evidence="2">Uncharacterized protein</fullName>
    </submittedName>
</protein>
<gene>
    <name evidence="2" type="ORF">EYF80_019445</name>
</gene>
<reference evidence="2 3" key="1">
    <citation type="submission" date="2019-03" db="EMBL/GenBank/DDBJ databases">
        <title>First draft genome of Liparis tanakae, snailfish: a comprehensive survey of snailfish specific genes.</title>
        <authorList>
            <person name="Kim W."/>
            <person name="Song I."/>
            <person name="Jeong J.-H."/>
            <person name="Kim D."/>
            <person name="Kim S."/>
            <person name="Ryu S."/>
            <person name="Song J.Y."/>
            <person name="Lee S.K."/>
        </authorList>
    </citation>
    <scope>NUCLEOTIDE SEQUENCE [LARGE SCALE GENOMIC DNA]</scope>
    <source>
        <tissue evidence="2">Muscle</tissue>
    </source>
</reference>
<sequence>MSIQFSSSSSSPSLLFSFCFLTLRHSSQASSGLTVGPKQQSKDCWNQDLTRELRPSAPLLPKSGRQVKSFGSERRYSGLPLTQVSQPLHAGLCGSSCPANADFAWICDARGNSDKAVTISLKSGEGHPECRLRVLHLHRQTLLLPRGNERREPPGVALQLATPCDFKALLLVLSRRAVNAGVRPRREAAAPKQLRYDSRASLVWAPHPRSISALAGPVSRTTEGGAWCFWKSGGAAASQSQPASETA</sequence>
<keyword evidence="3" id="KW-1185">Reference proteome</keyword>
<evidence type="ECO:0000313" key="3">
    <source>
        <dbReference type="Proteomes" id="UP000314294"/>
    </source>
</evidence>
<feature type="signal peptide" evidence="1">
    <location>
        <begin position="1"/>
        <end position="29"/>
    </location>
</feature>
<dbReference type="Proteomes" id="UP000314294">
    <property type="component" value="Unassembled WGS sequence"/>
</dbReference>
<accession>A0A4Z2HXD5</accession>
<proteinExistence type="predicted"/>
<comment type="caution">
    <text evidence="2">The sequence shown here is derived from an EMBL/GenBank/DDBJ whole genome shotgun (WGS) entry which is preliminary data.</text>
</comment>
<keyword evidence="1" id="KW-0732">Signal</keyword>
<organism evidence="2 3">
    <name type="scientific">Liparis tanakae</name>
    <name type="common">Tanaka's snailfish</name>
    <dbReference type="NCBI Taxonomy" id="230148"/>
    <lineage>
        <taxon>Eukaryota</taxon>
        <taxon>Metazoa</taxon>
        <taxon>Chordata</taxon>
        <taxon>Craniata</taxon>
        <taxon>Vertebrata</taxon>
        <taxon>Euteleostomi</taxon>
        <taxon>Actinopterygii</taxon>
        <taxon>Neopterygii</taxon>
        <taxon>Teleostei</taxon>
        <taxon>Neoteleostei</taxon>
        <taxon>Acanthomorphata</taxon>
        <taxon>Eupercaria</taxon>
        <taxon>Perciformes</taxon>
        <taxon>Cottioidei</taxon>
        <taxon>Cottales</taxon>
        <taxon>Liparidae</taxon>
        <taxon>Liparis</taxon>
    </lineage>
</organism>
<evidence type="ECO:0000313" key="2">
    <source>
        <dbReference type="EMBL" id="TNN70231.1"/>
    </source>
</evidence>
<dbReference type="EMBL" id="SRLO01000165">
    <property type="protein sequence ID" value="TNN70231.1"/>
    <property type="molecule type" value="Genomic_DNA"/>
</dbReference>
<evidence type="ECO:0000256" key="1">
    <source>
        <dbReference type="SAM" id="SignalP"/>
    </source>
</evidence>
<name>A0A4Z2HXD5_9TELE</name>